<accession>A0A8J6BY15</accession>
<reference evidence="1" key="1">
    <citation type="journal article" date="2021" name="bioRxiv">
        <title>Whole Genome Assembly and Annotation of Northern Wild Rice, Zizania palustris L., Supports a Whole Genome Duplication in the Zizania Genus.</title>
        <authorList>
            <person name="Haas M."/>
            <person name="Kono T."/>
            <person name="Macchietto M."/>
            <person name="Millas R."/>
            <person name="McGilp L."/>
            <person name="Shao M."/>
            <person name="Duquette J."/>
            <person name="Hirsch C.N."/>
            <person name="Kimball J."/>
        </authorList>
    </citation>
    <scope>NUCLEOTIDE SEQUENCE</scope>
    <source>
        <tissue evidence="1">Fresh leaf tissue</tissue>
    </source>
</reference>
<evidence type="ECO:0000313" key="1">
    <source>
        <dbReference type="EMBL" id="KAG8098759.1"/>
    </source>
</evidence>
<protein>
    <submittedName>
        <fullName evidence="1">Uncharacterized protein</fullName>
    </submittedName>
</protein>
<dbReference type="EMBL" id="JAAALK010000079">
    <property type="protein sequence ID" value="KAG8098759.1"/>
    <property type="molecule type" value="Genomic_DNA"/>
</dbReference>
<name>A0A8J6BY15_ZIZPA</name>
<gene>
    <name evidence="1" type="ORF">GUJ93_ZPchr0013g34555</name>
</gene>
<comment type="caution">
    <text evidence="1">The sequence shown here is derived from an EMBL/GenBank/DDBJ whole genome shotgun (WGS) entry which is preliminary data.</text>
</comment>
<dbReference type="GO" id="GO:0007094">
    <property type="term" value="P:mitotic spindle assembly checkpoint signaling"/>
    <property type="evidence" value="ECO:0007669"/>
    <property type="project" value="InterPro"/>
</dbReference>
<evidence type="ECO:0000313" key="2">
    <source>
        <dbReference type="Proteomes" id="UP000729402"/>
    </source>
</evidence>
<organism evidence="1 2">
    <name type="scientific">Zizania palustris</name>
    <name type="common">Northern wild rice</name>
    <dbReference type="NCBI Taxonomy" id="103762"/>
    <lineage>
        <taxon>Eukaryota</taxon>
        <taxon>Viridiplantae</taxon>
        <taxon>Streptophyta</taxon>
        <taxon>Embryophyta</taxon>
        <taxon>Tracheophyta</taxon>
        <taxon>Spermatophyta</taxon>
        <taxon>Magnoliopsida</taxon>
        <taxon>Liliopsida</taxon>
        <taxon>Poales</taxon>
        <taxon>Poaceae</taxon>
        <taxon>BOP clade</taxon>
        <taxon>Oryzoideae</taxon>
        <taxon>Oryzeae</taxon>
        <taxon>Zizaniinae</taxon>
        <taxon>Zizania</taxon>
    </lineage>
</organism>
<proteinExistence type="predicted"/>
<keyword evidence="2" id="KW-1185">Reference proteome</keyword>
<dbReference type="PANTHER" id="PTHR14030:SF4">
    <property type="entry name" value="BUB1 KINASE, ISOFORM A-RELATED"/>
    <property type="match status" value="1"/>
</dbReference>
<dbReference type="AlphaFoldDB" id="A0A8J6BY15"/>
<reference evidence="1" key="2">
    <citation type="submission" date="2021-02" db="EMBL/GenBank/DDBJ databases">
        <authorList>
            <person name="Kimball J.A."/>
            <person name="Haas M.W."/>
            <person name="Macchietto M."/>
            <person name="Kono T."/>
            <person name="Duquette J."/>
            <person name="Shao M."/>
        </authorList>
    </citation>
    <scope>NUCLEOTIDE SEQUENCE</scope>
    <source>
        <tissue evidence="1">Fresh leaf tissue</tissue>
    </source>
</reference>
<dbReference type="InterPro" id="IPR015661">
    <property type="entry name" value="Bub1/Mad3"/>
</dbReference>
<dbReference type="Proteomes" id="UP000729402">
    <property type="component" value="Unassembled WGS sequence"/>
</dbReference>
<dbReference type="PANTHER" id="PTHR14030">
    <property type="entry name" value="MITOTIC CHECKPOINT SERINE/THREONINE-PROTEIN KINASE BUB1"/>
    <property type="match status" value="1"/>
</dbReference>
<dbReference type="GO" id="GO:0004672">
    <property type="term" value="F:protein kinase activity"/>
    <property type="evidence" value="ECO:0007669"/>
    <property type="project" value="TreeGrafter"/>
</dbReference>
<dbReference type="GO" id="GO:0032991">
    <property type="term" value="C:protein-containing complex"/>
    <property type="evidence" value="ECO:0007669"/>
    <property type="project" value="UniProtKB-ARBA"/>
</dbReference>
<sequence>MDRVLKDLEEKQNNKKESMIVDGFAVACLSDSAYLAMIFRDPHTDRMYLEHALLYEAYALFLFSKGKVQEADMVYGISISRKSEPLNHLKKVHMLFLKHLGNIVEEADADARIWCKKYAGEAKKQNIALLHWLLTTSHLPRPAPVAPGRLLLRRKRPGHLLPHRKRPGHLLPRRQRPGLLLPHPMSAAPRPPPPVLCRECFVYFDWGSAYLIQTVAISTSYCSDNSKADVGISVDRASSMMWERYEEEVDSLAATPSLMKTGLLEQLNVTRDTSDYLWYITR</sequence>
<dbReference type="GO" id="GO:0051754">
    <property type="term" value="P:meiotic sister chromatid cohesion, centromeric"/>
    <property type="evidence" value="ECO:0007669"/>
    <property type="project" value="TreeGrafter"/>
</dbReference>